<dbReference type="RefSeq" id="WP_099215480.1">
    <property type="nucleotide sequence ID" value="NZ_JAUYVU010000012.1"/>
</dbReference>
<dbReference type="Proteomes" id="UP001242342">
    <property type="component" value="Unassembled WGS sequence"/>
</dbReference>
<evidence type="ECO:0000313" key="4">
    <source>
        <dbReference type="EMBL" id="PHN97264.1"/>
    </source>
</evidence>
<evidence type="ECO:0000313" key="3">
    <source>
        <dbReference type="EMBL" id="MDP2542598.1"/>
    </source>
</evidence>
<feature type="transmembrane region" description="Helical" evidence="2">
    <location>
        <begin position="63"/>
        <end position="83"/>
    </location>
</feature>
<accession>A0A2G1BTI2</accession>
<name>A0A2G1BTI2_9FLAO</name>
<gene>
    <name evidence="4" type="ORF">CSC81_09265</name>
    <name evidence="3" type="ORF">Q8W23_14050</name>
</gene>
<dbReference type="EMBL" id="JAUYVU010000012">
    <property type="protein sequence ID" value="MDP2542598.1"/>
    <property type="molecule type" value="Genomic_DNA"/>
</dbReference>
<dbReference type="EMBL" id="PDUU01000008">
    <property type="protein sequence ID" value="PHN97264.1"/>
    <property type="molecule type" value="Genomic_DNA"/>
</dbReference>
<protein>
    <submittedName>
        <fullName evidence="4">Uncharacterized protein</fullName>
    </submittedName>
</protein>
<keyword evidence="6" id="KW-1185">Reference proteome</keyword>
<proteinExistence type="predicted"/>
<evidence type="ECO:0000313" key="5">
    <source>
        <dbReference type="Proteomes" id="UP000222163"/>
    </source>
</evidence>
<feature type="region of interest" description="Disordered" evidence="1">
    <location>
        <begin position="222"/>
        <end position="252"/>
    </location>
</feature>
<dbReference type="AlphaFoldDB" id="A0A2G1BTI2"/>
<reference evidence="3 6" key="3">
    <citation type="submission" date="2023-07" db="EMBL/GenBank/DDBJ databases">
        <title>Genome content predicts the carbon catabolic preferences of heterotrophic bacteria.</title>
        <authorList>
            <person name="Gralka M."/>
        </authorList>
    </citation>
    <scope>NUCLEOTIDE SEQUENCE [LARGE SCALE GENOMIC DNA]</scope>
    <source>
        <strain evidence="3 6">4G03</strain>
    </source>
</reference>
<evidence type="ECO:0000313" key="6">
    <source>
        <dbReference type="Proteomes" id="UP001242342"/>
    </source>
</evidence>
<evidence type="ECO:0000256" key="2">
    <source>
        <dbReference type="SAM" id="Phobius"/>
    </source>
</evidence>
<dbReference type="Proteomes" id="UP000222163">
    <property type="component" value="Unassembled WGS sequence"/>
</dbReference>
<evidence type="ECO:0000256" key="1">
    <source>
        <dbReference type="SAM" id="MobiDB-lite"/>
    </source>
</evidence>
<keyword evidence="2" id="KW-0812">Transmembrane</keyword>
<accession>A0A497YUK0</accession>
<keyword evidence="2" id="KW-1133">Transmembrane helix</keyword>
<feature type="compositionally biased region" description="Basic and acidic residues" evidence="1">
    <location>
        <begin position="238"/>
        <end position="252"/>
    </location>
</feature>
<reference evidence="4" key="2">
    <citation type="submission" date="2017-10" db="EMBL/GenBank/DDBJ databases">
        <authorList>
            <person name="Enke T.N."/>
            <person name="Cordero O.X."/>
        </authorList>
    </citation>
    <scope>NUCLEOTIDE SEQUENCE</scope>
    <source>
        <strain evidence="4">4G03</strain>
    </source>
</reference>
<keyword evidence="2" id="KW-0472">Membrane</keyword>
<comment type="caution">
    <text evidence="4">The sequence shown here is derived from an EMBL/GenBank/DDBJ whole genome shotgun (WGS) entry which is preliminary data.</text>
</comment>
<sequence>MVKDFTRKITHEDYKNPEKLKKYYHRVVKKIHVKPSKLDKGYIERKRSDYIIYNDKFLVTKTAYFIVPVIFGGASLILSLLLIFPLNEPRDTADWSLLIISVCSTMFFIIFGLTMPKKENILNRRDGLVTFTGFLWQPNITMEFKKTEFAYSTGGEDLVGGFQLQIIRPNKWQTFAITGYVGSECYEDMSFITWYMDKNRPLPPGEAFDPYRQQDFERRKAEGFPKPLYPSKISTPEATKEQQAERKRIGGW</sequence>
<feature type="transmembrane region" description="Helical" evidence="2">
    <location>
        <begin position="95"/>
        <end position="115"/>
    </location>
</feature>
<reference evidence="4 5" key="1">
    <citation type="journal article" date="2016" name="Nat. Commun.">
        <title>Microbial interactions lead to rapid micro-scale successions on model marine particles.</title>
        <authorList>
            <person name="Datta M.S."/>
            <person name="Sliwerska E."/>
            <person name="Gore J."/>
            <person name="Polz M.F."/>
            <person name="Cordero O.X."/>
        </authorList>
    </citation>
    <scope>NUCLEOTIDE SEQUENCE [LARGE SCALE GENOMIC DNA]</scope>
    <source>
        <strain evidence="4 5">4G03</strain>
    </source>
</reference>
<organism evidence="4 5">
    <name type="scientific">Tenacibaculum discolor</name>
    <dbReference type="NCBI Taxonomy" id="361581"/>
    <lineage>
        <taxon>Bacteria</taxon>
        <taxon>Pseudomonadati</taxon>
        <taxon>Bacteroidota</taxon>
        <taxon>Flavobacteriia</taxon>
        <taxon>Flavobacteriales</taxon>
        <taxon>Flavobacteriaceae</taxon>
        <taxon>Tenacibaculum</taxon>
    </lineage>
</organism>